<name>A0A9W7F5D5_9STRA</name>
<gene>
    <name evidence="1" type="ORF">TrLO_g8773</name>
</gene>
<evidence type="ECO:0000313" key="2">
    <source>
        <dbReference type="Proteomes" id="UP001165122"/>
    </source>
</evidence>
<dbReference type="Proteomes" id="UP001165122">
    <property type="component" value="Unassembled WGS sequence"/>
</dbReference>
<protein>
    <submittedName>
        <fullName evidence="1">Uncharacterized protein</fullName>
    </submittedName>
</protein>
<keyword evidence="2" id="KW-1185">Reference proteome</keyword>
<reference evidence="2" key="1">
    <citation type="journal article" date="2023" name="Commun. Biol.">
        <title>Genome analysis of Parmales, the sister group of diatoms, reveals the evolutionary specialization of diatoms from phago-mixotrophs to photoautotrophs.</title>
        <authorList>
            <person name="Ban H."/>
            <person name="Sato S."/>
            <person name="Yoshikawa S."/>
            <person name="Yamada K."/>
            <person name="Nakamura Y."/>
            <person name="Ichinomiya M."/>
            <person name="Sato N."/>
            <person name="Blanc-Mathieu R."/>
            <person name="Endo H."/>
            <person name="Kuwata A."/>
            <person name="Ogata H."/>
        </authorList>
    </citation>
    <scope>NUCLEOTIDE SEQUENCE [LARGE SCALE GENOMIC DNA]</scope>
    <source>
        <strain evidence="2">NIES 3700</strain>
    </source>
</reference>
<evidence type="ECO:0000313" key="1">
    <source>
        <dbReference type="EMBL" id="GMI02981.1"/>
    </source>
</evidence>
<proteinExistence type="predicted"/>
<dbReference type="AlphaFoldDB" id="A0A9W7F5D5"/>
<dbReference type="OrthoDB" id="10613128at2759"/>
<organism evidence="1 2">
    <name type="scientific">Triparma laevis f. longispina</name>
    <dbReference type="NCBI Taxonomy" id="1714387"/>
    <lineage>
        <taxon>Eukaryota</taxon>
        <taxon>Sar</taxon>
        <taxon>Stramenopiles</taxon>
        <taxon>Ochrophyta</taxon>
        <taxon>Bolidophyceae</taxon>
        <taxon>Parmales</taxon>
        <taxon>Triparmaceae</taxon>
        <taxon>Triparma</taxon>
    </lineage>
</organism>
<comment type="caution">
    <text evidence="1">The sequence shown here is derived from an EMBL/GenBank/DDBJ whole genome shotgun (WGS) entry which is preliminary data.</text>
</comment>
<accession>A0A9W7F5D5</accession>
<dbReference type="EMBL" id="BRXW01000051">
    <property type="protein sequence ID" value="GMI02981.1"/>
    <property type="molecule type" value="Genomic_DNA"/>
</dbReference>
<sequence>MQVDDPSKARSSLKLVSVSEVAEGLDGWFRDGPYMGADIPHDRLKVLPQALCRPTGQVVTLYKGLYWSDIVGDFGACCLSKRATPPYSFARGENSEFEWIGEDILKMELTNDGGIIGTPPYTLYDHLKDEEDMNQEEWSYDAIEFIFKDNKGDGEYLTKLLSKLAQHCKDHVKRVGPLEFPPEDRD</sequence>